<keyword evidence="1" id="KW-1185">Reference proteome</keyword>
<dbReference type="AlphaFoldDB" id="A0A914Y4X8"/>
<evidence type="ECO:0000313" key="1">
    <source>
        <dbReference type="Proteomes" id="UP000887577"/>
    </source>
</evidence>
<name>A0A914Y4X8_9BILA</name>
<organism evidence="1 2">
    <name type="scientific">Panagrolaimus superbus</name>
    <dbReference type="NCBI Taxonomy" id="310955"/>
    <lineage>
        <taxon>Eukaryota</taxon>
        <taxon>Metazoa</taxon>
        <taxon>Ecdysozoa</taxon>
        <taxon>Nematoda</taxon>
        <taxon>Chromadorea</taxon>
        <taxon>Rhabditida</taxon>
        <taxon>Tylenchina</taxon>
        <taxon>Panagrolaimomorpha</taxon>
        <taxon>Panagrolaimoidea</taxon>
        <taxon>Panagrolaimidae</taxon>
        <taxon>Panagrolaimus</taxon>
    </lineage>
</organism>
<evidence type="ECO:0000313" key="2">
    <source>
        <dbReference type="WBParaSite" id="PSU_v2.g14493.t1"/>
    </source>
</evidence>
<accession>A0A914Y4X8</accession>
<sequence length="233" mass="25102">MRDAQSKNCIGSNIFEVQSYATTVSSLASSAGSCETIILSSNSYLQNPAIPINSFGNINSGSIILRSASFKLYTPALSIVIPPNQSLQVSLDASDKGDTWISSSFKGQKGIVVSPAYNGFLQSVPGTLFSFSPNSCTRNCGINFKVNSTDDQSVTYNDERGNSRFFRQNDNITVHNSYVNLKYAQNSANSSFFITYTIVDSAVEPTPGDGSGASRFQTVTTLVLCFIITIVQN</sequence>
<protein>
    <submittedName>
        <fullName evidence="2">Uncharacterized protein</fullName>
    </submittedName>
</protein>
<reference evidence="2" key="1">
    <citation type="submission" date="2022-11" db="UniProtKB">
        <authorList>
            <consortium name="WormBaseParasite"/>
        </authorList>
    </citation>
    <scope>IDENTIFICATION</scope>
</reference>
<dbReference type="Proteomes" id="UP000887577">
    <property type="component" value="Unplaced"/>
</dbReference>
<dbReference type="PROSITE" id="PS51257">
    <property type="entry name" value="PROKAR_LIPOPROTEIN"/>
    <property type="match status" value="1"/>
</dbReference>
<dbReference type="WBParaSite" id="PSU_v2.g14493.t1">
    <property type="protein sequence ID" value="PSU_v2.g14493.t1"/>
    <property type="gene ID" value="PSU_v2.g14493"/>
</dbReference>
<proteinExistence type="predicted"/>